<dbReference type="InterPro" id="IPR035069">
    <property type="entry name" value="TTHA1013/TTHA0281-like"/>
</dbReference>
<dbReference type="InterPro" id="IPR031807">
    <property type="entry name" value="HicB-like"/>
</dbReference>
<sequence>MLKKHYPVIIEQDADGVFIVECPVFKGCRSYGHTINEALENIREAVDLCIEEKQVPDEISTTFIGVRDLEVVLP</sequence>
<dbReference type="EMBL" id="CP061799">
    <property type="protein sequence ID" value="QTA80116.1"/>
    <property type="molecule type" value="Genomic_DNA"/>
</dbReference>
<dbReference type="SUPFAM" id="SSF143100">
    <property type="entry name" value="TTHA1013/TTHA0281-like"/>
    <property type="match status" value="1"/>
</dbReference>
<dbReference type="AlphaFoldDB" id="A0A975B798"/>
<accession>A0A975B798</accession>
<evidence type="ECO:0000313" key="2">
    <source>
        <dbReference type="EMBL" id="QTA80116.1"/>
    </source>
</evidence>
<feature type="domain" description="HicB-like antitoxin of toxin-antitoxin system" evidence="1">
    <location>
        <begin position="6"/>
        <end position="52"/>
    </location>
</feature>
<dbReference type="PANTHER" id="PTHR34504:SF4">
    <property type="entry name" value="ANTITOXIN HICB"/>
    <property type="match status" value="1"/>
</dbReference>
<organism evidence="2 3">
    <name type="scientific">Desulfonema limicola</name>
    <dbReference type="NCBI Taxonomy" id="45656"/>
    <lineage>
        <taxon>Bacteria</taxon>
        <taxon>Pseudomonadati</taxon>
        <taxon>Thermodesulfobacteriota</taxon>
        <taxon>Desulfobacteria</taxon>
        <taxon>Desulfobacterales</taxon>
        <taxon>Desulfococcaceae</taxon>
        <taxon>Desulfonema</taxon>
    </lineage>
</organism>
<dbReference type="Pfam" id="PF15919">
    <property type="entry name" value="HicB_lk_antitox"/>
    <property type="match status" value="1"/>
</dbReference>
<dbReference type="InterPro" id="IPR051404">
    <property type="entry name" value="TA_system_antitoxin"/>
</dbReference>
<keyword evidence="3" id="KW-1185">Reference proteome</keyword>
<evidence type="ECO:0000259" key="1">
    <source>
        <dbReference type="Pfam" id="PF15919"/>
    </source>
</evidence>
<dbReference type="Gene3D" id="3.30.160.250">
    <property type="match status" value="1"/>
</dbReference>
<proteinExistence type="predicted"/>
<dbReference type="KEGG" id="dli:dnl_24030"/>
<gene>
    <name evidence="2" type="ORF">dnl_24030</name>
</gene>
<dbReference type="PANTHER" id="PTHR34504">
    <property type="entry name" value="ANTITOXIN HICB"/>
    <property type="match status" value="1"/>
</dbReference>
<name>A0A975B798_9BACT</name>
<dbReference type="RefSeq" id="WP_207691790.1">
    <property type="nucleotide sequence ID" value="NZ_CP061799.1"/>
</dbReference>
<protein>
    <submittedName>
        <fullName evidence="2">Toxin-antitoxin system, antitoxin component, HicB-like</fullName>
    </submittedName>
</protein>
<evidence type="ECO:0000313" key="3">
    <source>
        <dbReference type="Proteomes" id="UP000663720"/>
    </source>
</evidence>
<reference evidence="2" key="1">
    <citation type="journal article" date="2021" name="Microb. Physiol.">
        <title>Proteogenomic Insights into the Physiology of Marine, Sulfate-Reducing, Filamentous Desulfonema limicola and Desulfonema magnum.</title>
        <authorList>
            <person name="Schnaars V."/>
            <person name="Wohlbrand L."/>
            <person name="Scheve S."/>
            <person name="Hinrichs C."/>
            <person name="Reinhardt R."/>
            <person name="Rabus R."/>
        </authorList>
    </citation>
    <scope>NUCLEOTIDE SEQUENCE</scope>
    <source>
        <strain evidence="2">5ac10</strain>
    </source>
</reference>
<dbReference type="Proteomes" id="UP000663720">
    <property type="component" value="Chromosome"/>
</dbReference>